<reference evidence="1 2" key="1">
    <citation type="journal article" date="2024" name="G3 (Bethesda)">
        <title>Genome assembly of Hibiscus sabdariffa L. provides insights into metabolisms of medicinal natural products.</title>
        <authorList>
            <person name="Kim T."/>
        </authorList>
    </citation>
    <scope>NUCLEOTIDE SEQUENCE [LARGE SCALE GENOMIC DNA]</scope>
    <source>
        <strain evidence="1">TK-2024</strain>
        <tissue evidence="1">Old leaves</tissue>
    </source>
</reference>
<sequence>MGATSLLSGCSAMKGWVGGYLVVKGWSKGCVHKGGDGSATWSLPPWQFPPKMLPPLVSSIQRCLVAKFPPKGGRSWC</sequence>
<evidence type="ECO:0000313" key="2">
    <source>
        <dbReference type="Proteomes" id="UP001472677"/>
    </source>
</evidence>
<protein>
    <submittedName>
        <fullName evidence="1">Uncharacterized protein</fullName>
    </submittedName>
</protein>
<organism evidence="1 2">
    <name type="scientific">Hibiscus sabdariffa</name>
    <name type="common">roselle</name>
    <dbReference type="NCBI Taxonomy" id="183260"/>
    <lineage>
        <taxon>Eukaryota</taxon>
        <taxon>Viridiplantae</taxon>
        <taxon>Streptophyta</taxon>
        <taxon>Embryophyta</taxon>
        <taxon>Tracheophyta</taxon>
        <taxon>Spermatophyta</taxon>
        <taxon>Magnoliopsida</taxon>
        <taxon>eudicotyledons</taxon>
        <taxon>Gunneridae</taxon>
        <taxon>Pentapetalae</taxon>
        <taxon>rosids</taxon>
        <taxon>malvids</taxon>
        <taxon>Malvales</taxon>
        <taxon>Malvaceae</taxon>
        <taxon>Malvoideae</taxon>
        <taxon>Hibiscus</taxon>
    </lineage>
</organism>
<dbReference type="Proteomes" id="UP001472677">
    <property type="component" value="Unassembled WGS sequence"/>
</dbReference>
<name>A0ABR2ADA0_9ROSI</name>
<gene>
    <name evidence="1" type="ORF">V6N12_009305</name>
</gene>
<dbReference type="EMBL" id="JBBPBM010000838">
    <property type="protein sequence ID" value="KAK8490757.1"/>
    <property type="molecule type" value="Genomic_DNA"/>
</dbReference>
<evidence type="ECO:0000313" key="1">
    <source>
        <dbReference type="EMBL" id="KAK8490757.1"/>
    </source>
</evidence>
<comment type="caution">
    <text evidence="1">The sequence shown here is derived from an EMBL/GenBank/DDBJ whole genome shotgun (WGS) entry which is preliminary data.</text>
</comment>
<proteinExistence type="predicted"/>
<accession>A0ABR2ADA0</accession>
<keyword evidence="2" id="KW-1185">Reference proteome</keyword>